<accession>A0A1F6UUX6</accession>
<dbReference type="STRING" id="1801732.A2814_01815"/>
<dbReference type="AlphaFoldDB" id="A0A1F6UUX6"/>
<dbReference type="EMBL" id="MFTI01000003">
    <property type="protein sequence ID" value="OGI61197.1"/>
    <property type="molecule type" value="Genomic_DNA"/>
</dbReference>
<protein>
    <submittedName>
        <fullName evidence="1">Uncharacterized protein</fullName>
    </submittedName>
</protein>
<evidence type="ECO:0000313" key="2">
    <source>
        <dbReference type="Proteomes" id="UP000177869"/>
    </source>
</evidence>
<gene>
    <name evidence="1" type="ORF">A2814_01815</name>
</gene>
<sequence length="127" mass="14170">MVVLLLSVALNLYLFKQVDKSSNVKDTVAAYKVYKDVEQQGQNEDITADNFLSQMTKVSNADGKSFALKGNQASAASCKQLVRYVINAFKNSDQYWESGDYSLYNAWFDNAVGLYEQGVNQGCWSPV</sequence>
<reference evidence="1 2" key="1">
    <citation type="journal article" date="2016" name="Nat. Commun.">
        <title>Thousands of microbial genomes shed light on interconnected biogeochemical processes in an aquifer system.</title>
        <authorList>
            <person name="Anantharaman K."/>
            <person name="Brown C.T."/>
            <person name="Hug L.A."/>
            <person name="Sharon I."/>
            <person name="Castelle C.J."/>
            <person name="Probst A.J."/>
            <person name="Thomas B.C."/>
            <person name="Singh A."/>
            <person name="Wilkins M.J."/>
            <person name="Karaoz U."/>
            <person name="Brodie E.L."/>
            <person name="Williams K.H."/>
            <person name="Hubbard S.S."/>
            <person name="Banfield J.F."/>
        </authorList>
    </citation>
    <scope>NUCLEOTIDE SEQUENCE [LARGE SCALE GENOMIC DNA]</scope>
</reference>
<name>A0A1F6UUX6_9BACT</name>
<dbReference type="Proteomes" id="UP000177869">
    <property type="component" value="Unassembled WGS sequence"/>
</dbReference>
<proteinExistence type="predicted"/>
<evidence type="ECO:0000313" key="1">
    <source>
        <dbReference type="EMBL" id="OGI61197.1"/>
    </source>
</evidence>
<comment type="caution">
    <text evidence="1">The sequence shown here is derived from an EMBL/GenBank/DDBJ whole genome shotgun (WGS) entry which is preliminary data.</text>
</comment>
<organism evidence="1 2">
    <name type="scientific">Candidatus Nomurabacteria bacterium RIFCSPHIGHO2_01_FULL_38_19</name>
    <dbReference type="NCBI Taxonomy" id="1801732"/>
    <lineage>
        <taxon>Bacteria</taxon>
        <taxon>Candidatus Nomuraibacteriota</taxon>
    </lineage>
</organism>